<name>E0XYJ5_9BACT</name>
<feature type="signal peptide" evidence="1">
    <location>
        <begin position="1"/>
        <end position="20"/>
    </location>
</feature>
<dbReference type="EMBL" id="GU474923">
    <property type="protein sequence ID" value="ADI19486.1"/>
    <property type="molecule type" value="Genomic_DNA"/>
</dbReference>
<evidence type="ECO:0000256" key="1">
    <source>
        <dbReference type="SAM" id="SignalP"/>
    </source>
</evidence>
<reference evidence="2" key="2">
    <citation type="journal article" date="2011" name="Environ. Microbiol.">
        <title>Time-series analyses of Monterey Bay coastal microbial picoplankton using a 'genome proxy' microarray.</title>
        <authorList>
            <person name="Rich V.I."/>
            <person name="Pham V.D."/>
            <person name="Eppley J."/>
            <person name="Shi Y."/>
            <person name="DeLong E.F."/>
        </authorList>
    </citation>
    <scope>NUCLEOTIDE SEQUENCE</scope>
</reference>
<dbReference type="AlphaFoldDB" id="E0XYJ5"/>
<reference evidence="3" key="1">
    <citation type="submission" date="2010-01" db="EMBL/GenBank/DDBJ databases">
        <title>Genome fragments of uncultured bacteria from the North Pacific subtropical Gyre.</title>
        <authorList>
            <person name="Pham V.D."/>
            <person name="Delong E.F."/>
        </authorList>
    </citation>
    <scope>NUCLEOTIDE SEQUENCE</scope>
</reference>
<evidence type="ECO:0000313" key="2">
    <source>
        <dbReference type="EMBL" id="ADI19486.1"/>
    </source>
</evidence>
<evidence type="ECO:0000313" key="3">
    <source>
        <dbReference type="EMBL" id="ADI23005.1"/>
    </source>
</evidence>
<organism evidence="2">
    <name type="scientific">uncultured Planctomycetales bacterium HF0500_40D21</name>
    <dbReference type="NCBI Taxonomy" id="710747"/>
    <lineage>
        <taxon>Bacteria</taxon>
        <taxon>Pseudomonadati</taxon>
        <taxon>Planctomycetota</taxon>
        <taxon>Planctomycetia</taxon>
        <taxon>Planctomycetales</taxon>
        <taxon>environmental samples</taxon>
    </lineage>
</organism>
<feature type="chain" id="PRO_5010830668" evidence="1">
    <location>
        <begin position="21"/>
        <end position="48"/>
    </location>
</feature>
<proteinExistence type="predicted"/>
<dbReference type="EMBL" id="GU568003">
    <property type="protein sequence ID" value="ADI23005.1"/>
    <property type="molecule type" value="Genomic_DNA"/>
</dbReference>
<accession>E0XYJ5</accession>
<sequence length="48" mass="5014">MRFLLLSACVTSAVIGVAQALPAADDRAKPAELPASYAQVVLRVEGMI</sequence>
<protein>
    <submittedName>
        <fullName evidence="2">Uncharacterized protein</fullName>
    </submittedName>
</protein>
<keyword evidence="1" id="KW-0732">Signal</keyword>